<evidence type="ECO:0000256" key="2">
    <source>
        <dbReference type="SAM" id="SignalP"/>
    </source>
</evidence>
<organism evidence="3 4">
    <name type="scientific">Candidimonas nitroreducens</name>
    <dbReference type="NCBI Taxonomy" id="683354"/>
    <lineage>
        <taxon>Bacteria</taxon>
        <taxon>Pseudomonadati</taxon>
        <taxon>Pseudomonadota</taxon>
        <taxon>Betaproteobacteria</taxon>
        <taxon>Burkholderiales</taxon>
        <taxon>Alcaligenaceae</taxon>
        <taxon>Candidimonas</taxon>
    </lineage>
</organism>
<evidence type="ECO:0000313" key="4">
    <source>
        <dbReference type="Proteomes" id="UP000214603"/>
    </source>
</evidence>
<dbReference type="Pfam" id="PF03401">
    <property type="entry name" value="TctC"/>
    <property type="match status" value="1"/>
</dbReference>
<sequence>MKFMASMRRPEHPRHKIRIPPGGNMKLITKCASTLATALFCASALAAGYPNHPIKLIVPFPPGGGTDLIARELAKTLSQQNGWNIIVDNRAGAGGDIGVAAAAKAPPDGYTWVLGQTSNLAINPTLHKGLPYDPFKSFAPISLVAESPLVMVAPKSAKYDNVAEFAKAVHTAPANSMNIGLPGIGTVAHLTTVLFERTADIKVTNVPYKGASDGLPALIGNQLQAYISSIPTLLGSIKAGQIKALGVTSQSRVSVLPDVPTIDESGYKGFNATTWFGILVPAKTSSDICAALNQAINKAVQDPAFVKQMQAQGAATLGGSSADFTKRLHADYDMWADLIKQAHITLAH</sequence>
<dbReference type="Gene3D" id="3.40.190.10">
    <property type="entry name" value="Periplasmic binding protein-like II"/>
    <property type="match status" value="1"/>
</dbReference>
<dbReference type="EMBL" id="NJIH01000003">
    <property type="protein sequence ID" value="OWT64103.1"/>
    <property type="molecule type" value="Genomic_DNA"/>
</dbReference>
<dbReference type="SUPFAM" id="SSF53850">
    <property type="entry name" value="Periplasmic binding protein-like II"/>
    <property type="match status" value="1"/>
</dbReference>
<dbReference type="PANTHER" id="PTHR42928">
    <property type="entry name" value="TRICARBOXYLATE-BINDING PROTEIN"/>
    <property type="match status" value="1"/>
</dbReference>
<reference evidence="4" key="1">
    <citation type="submission" date="2017-06" db="EMBL/GenBank/DDBJ databases">
        <title>Herbaspirillum phytohormonus sp. nov., isolated from the root nodule of Robinia pseudoacacia in lead-zinc mine.</title>
        <authorList>
            <person name="Fan M."/>
            <person name="Lin Y."/>
        </authorList>
    </citation>
    <scope>NUCLEOTIDE SEQUENCE [LARGE SCALE GENOMIC DNA]</scope>
    <source>
        <strain evidence="4">SC-089</strain>
    </source>
</reference>
<dbReference type="Proteomes" id="UP000214603">
    <property type="component" value="Unassembled WGS sequence"/>
</dbReference>
<feature type="chain" id="PRO_5012466031" evidence="2">
    <location>
        <begin position="47"/>
        <end position="348"/>
    </location>
</feature>
<accession>A0A225MUG1</accession>
<name>A0A225MUG1_9BURK</name>
<dbReference type="InterPro" id="IPR005064">
    <property type="entry name" value="BUG"/>
</dbReference>
<dbReference type="AlphaFoldDB" id="A0A225MUG1"/>
<evidence type="ECO:0000313" key="3">
    <source>
        <dbReference type="EMBL" id="OWT64103.1"/>
    </source>
</evidence>
<dbReference type="PIRSF" id="PIRSF017082">
    <property type="entry name" value="YflP"/>
    <property type="match status" value="1"/>
</dbReference>
<protein>
    <submittedName>
        <fullName evidence="3">LacI family transcriptional regulator</fullName>
    </submittedName>
</protein>
<keyword evidence="2" id="KW-0732">Signal</keyword>
<dbReference type="PANTHER" id="PTHR42928:SF5">
    <property type="entry name" value="BLR1237 PROTEIN"/>
    <property type="match status" value="1"/>
</dbReference>
<evidence type="ECO:0000256" key="1">
    <source>
        <dbReference type="ARBA" id="ARBA00006987"/>
    </source>
</evidence>
<dbReference type="Gene3D" id="3.40.190.150">
    <property type="entry name" value="Bordetella uptake gene, domain 1"/>
    <property type="match status" value="1"/>
</dbReference>
<gene>
    <name evidence="3" type="ORF">CEY11_07385</name>
</gene>
<feature type="signal peptide" evidence="2">
    <location>
        <begin position="1"/>
        <end position="46"/>
    </location>
</feature>
<comment type="caution">
    <text evidence="3">The sequence shown here is derived from an EMBL/GenBank/DDBJ whole genome shotgun (WGS) entry which is preliminary data.</text>
</comment>
<comment type="similarity">
    <text evidence="1">Belongs to the UPF0065 (bug) family.</text>
</comment>
<dbReference type="InterPro" id="IPR042100">
    <property type="entry name" value="Bug_dom1"/>
</dbReference>
<proteinExistence type="inferred from homology"/>
<dbReference type="CDD" id="cd13578">
    <property type="entry name" value="PBP2_Bug27"/>
    <property type="match status" value="1"/>
</dbReference>
<keyword evidence="4" id="KW-1185">Reference proteome</keyword>